<dbReference type="Pfam" id="PF01909">
    <property type="entry name" value="NTP_transf_2"/>
    <property type="match status" value="1"/>
</dbReference>
<keyword evidence="3" id="KW-1185">Reference proteome</keyword>
<protein>
    <submittedName>
        <fullName evidence="2">Nucleotidyltransferase domain-containing protein</fullName>
    </submittedName>
</protein>
<dbReference type="PROSITE" id="PS50152">
    <property type="entry name" value="25A_SYNTH_3"/>
    <property type="match status" value="1"/>
</dbReference>
<dbReference type="InterPro" id="IPR043519">
    <property type="entry name" value="NT_sf"/>
</dbReference>
<evidence type="ECO:0000259" key="1">
    <source>
        <dbReference type="Pfam" id="PF01909"/>
    </source>
</evidence>
<organism evidence="2 3">
    <name type="scientific">Pseudovibrio denitrificans</name>
    <dbReference type="NCBI Taxonomy" id="258256"/>
    <lineage>
        <taxon>Bacteria</taxon>
        <taxon>Pseudomonadati</taxon>
        <taxon>Pseudomonadota</taxon>
        <taxon>Alphaproteobacteria</taxon>
        <taxon>Hyphomicrobiales</taxon>
        <taxon>Stappiaceae</taxon>
        <taxon>Pseudovibrio</taxon>
    </lineage>
</organism>
<reference evidence="3" key="1">
    <citation type="submission" date="2016-10" db="EMBL/GenBank/DDBJ databases">
        <authorList>
            <person name="Varghese N."/>
            <person name="Submissions S."/>
        </authorList>
    </citation>
    <scope>NUCLEOTIDE SEQUENCE [LARGE SCALE GENOMIC DNA]</scope>
    <source>
        <strain evidence="3">DSM 17465</strain>
    </source>
</reference>
<dbReference type="InterPro" id="IPR002934">
    <property type="entry name" value="Polymerase_NTP_transf_dom"/>
</dbReference>
<dbReference type="Proteomes" id="UP000183371">
    <property type="component" value="Unassembled WGS sequence"/>
</dbReference>
<accession>A0A1I7C4B7</accession>
<dbReference type="Gene3D" id="3.30.460.10">
    <property type="entry name" value="Beta Polymerase, domain 2"/>
    <property type="match status" value="1"/>
</dbReference>
<proteinExistence type="predicted"/>
<sequence length="270" mass="30699">MHIKLDQLRESMEATASHLKPIGRLSWADEHGVLPHIGRAPEEPLFSELSQFAEKLKLELGERFHCLAVRGSASRGTFVKGASDIDLIVFTRGPALQTLSPEHWITQAIDIDLEWFEPKDFLQSSRFQWLKFSLSYSGYCFGPQNLLAELPAPTLGSHAIAHLHRVDRWAKAWPTHLADAKTDGERKRVCSWLMKRIVRSLFEAEMLRRNAYSRDIYPCAKIASEAFLFLAPMIWRAAELAVAPTSELSLIREVADCLLPELLNLQSRLR</sequence>
<dbReference type="AlphaFoldDB" id="A0A1I7C4B7"/>
<gene>
    <name evidence="2" type="ORF">SAMN05444141_105155</name>
</gene>
<name>A0A1I7C4B7_9HYPH</name>
<dbReference type="EMBL" id="FPBD01000005">
    <property type="protein sequence ID" value="SFT94290.1"/>
    <property type="molecule type" value="Genomic_DNA"/>
</dbReference>
<evidence type="ECO:0000313" key="2">
    <source>
        <dbReference type="EMBL" id="SFT94290.1"/>
    </source>
</evidence>
<dbReference type="SUPFAM" id="SSF81301">
    <property type="entry name" value="Nucleotidyltransferase"/>
    <property type="match status" value="1"/>
</dbReference>
<keyword evidence="2" id="KW-0808">Transferase</keyword>
<evidence type="ECO:0000313" key="3">
    <source>
        <dbReference type="Proteomes" id="UP000183371"/>
    </source>
</evidence>
<feature type="domain" description="Polymerase nucleotidyl transferase" evidence="1">
    <location>
        <begin position="67"/>
        <end position="95"/>
    </location>
</feature>
<dbReference type="GO" id="GO:0016779">
    <property type="term" value="F:nucleotidyltransferase activity"/>
    <property type="evidence" value="ECO:0007669"/>
    <property type="project" value="InterPro"/>
</dbReference>